<dbReference type="EMBL" id="LSBJ02000006">
    <property type="protein sequence ID" value="OAQ63074.1"/>
    <property type="molecule type" value="Genomic_DNA"/>
</dbReference>
<organism evidence="3 4">
    <name type="scientific">Pochonia chlamydosporia 170</name>
    <dbReference type="NCBI Taxonomy" id="1380566"/>
    <lineage>
        <taxon>Eukaryota</taxon>
        <taxon>Fungi</taxon>
        <taxon>Dikarya</taxon>
        <taxon>Ascomycota</taxon>
        <taxon>Pezizomycotina</taxon>
        <taxon>Sordariomycetes</taxon>
        <taxon>Hypocreomycetidae</taxon>
        <taxon>Hypocreales</taxon>
        <taxon>Clavicipitaceae</taxon>
        <taxon>Pochonia</taxon>
    </lineage>
</organism>
<evidence type="ECO:0000256" key="1">
    <source>
        <dbReference type="SAM" id="MobiDB-lite"/>
    </source>
</evidence>
<keyword evidence="4" id="KW-1185">Reference proteome</keyword>
<feature type="region of interest" description="Disordered" evidence="1">
    <location>
        <begin position="1"/>
        <end position="24"/>
    </location>
</feature>
<keyword evidence="2" id="KW-0472">Membrane</keyword>
<evidence type="ECO:0000256" key="2">
    <source>
        <dbReference type="SAM" id="Phobius"/>
    </source>
</evidence>
<dbReference type="GeneID" id="28851587"/>
<comment type="caution">
    <text evidence="3">The sequence shown here is derived from an EMBL/GenBank/DDBJ whole genome shotgun (WGS) entry which is preliminary data.</text>
</comment>
<gene>
    <name evidence="3" type="ORF">VFPPC_08984</name>
</gene>
<dbReference type="OrthoDB" id="5424430at2759"/>
<accession>A0A179FC63</accession>
<feature type="region of interest" description="Disordered" evidence="1">
    <location>
        <begin position="76"/>
        <end position="120"/>
    </location>
</feature>
<feature type="transmembrane region" description="Helical" evidence="2">
    <location>
        <begin position="54"/>
        <end position="76"/>
    </location>
</feature>
<proteinExistence type="predicted"/>
<sequence length="251" mass="27166">MARDHSDLEVAPETNLPEPVQPGKIYYEDAPKEAATEINAVPPRQIFGLPPRRFWIILCGIILIVAAAAIGGGVGATQAAKSKPNNSDNSTSGNNTNSKDTSTLQPATATTNPPATLTTSLQIGPTQTLYRDCPSSNNTIYNALGSSDYQFRKFCNLSFRWSGADLVNTPAKSLNECVNMCVAYNVNNKTAIADRKSTICNAVCWRNDIKDRDWPGQCFGSTVQNSSDTGFPINTEETICDSAAWVNQHFP</sequence>
<dbReference type="STRING" id="1380566.A0A179FC63"/>
<dbReference type="AlphaFoldDB" id="A0A179FC63"/>
<keyword evidence="2" id="KW-0812">Transmembrane</keyword>
<dbReference type="Proteomes" id="UP000078397">
    <property type="component" value="Unassembled WGS sequence"/>
</dbReference>
<evidence type="ECO:0000313" key="4">
    <source>
        <dbReference type="Proteomes" id="UP000078397"/>
    </source>
</evidence>
<reference evidence="3 4" key="1">
    <citation type="journal article" date="2016" name="PLoS Pathog.">
        <title>Biosynthesis of antibiotic leucinostatins in bio-control fungus Purpureocillium lilacinum and their inhibition on phytophthora revealed by genome mining.</title>
        <authorList>
            <person name="Wang G."/>
            <person name="Liu Z."/>
            <person name="Lin R."/>
            <person name="Li E."/>
            <person name="Mao Z."/>
            <person name="Ling J."/>
            <person name="Yang Y."/>
            <person name="Yin W.B."/>
            <person name="Xie B."/>
        </authorList>
    </citation>
    <scope>NUCLEOTIDE SEQUENCE [LARGE SCALE GENOMIC DNA]</scope>
    <source>
        <strain evidence="3">170</strain>
    </source>
</reference>
<name>A0A179FC63_METCM</name>
<dbReference type="KEGG" id="pchm:VFPPC_08984"/>
<keyword evidence="2" id="KW-1133">Transmembrane helix</keyword>
<protein>
    <submittedName>
        <fullName evidence="3">Uncharacterized protein</fullName>
    </submittedName>
</protein>
<feature type="compositionally biased region" description="Low complexity" evidence="1">
    <location>
        <begin position="85"/>
        <end position="120"/>
    </location>
</feature>
<dbReference type="RefSeq" id="XP_018140654.1">
    <property type="nucleotide sequence ID" value="XM_018287593.1"/>
</dbReference>
<evidence type="ECO:0000313" key="3">
    <source>
        <dbReference type="EMBL" id="OAQ63074.1"/>
    </source>
</evidence>